<organism evidence="2 3">
    <name type="scientific">Chryseobacterium glaciei</name>
    <dbReference type="NCBI Taxonomy" id="1685010"/>
    <lineage>
        <taxon>Bacteria</taxon>
        <taxon>Pseudomonadati</taxon>
        <taxon>Bacteroidota</taxon>
        <taxon>Flavobacteriia</taxon>
        <taxon>Flavobacteriales</taxon>
        <taxon>Weeksellaceae</taxon>
        <taxon>Chryseobacterium group</taxon>
        <taxon>Chryseobacterium</taxon>
    </lineage>
</organism>
<sequence length="471" mass="52388">MKKLLLLFGLTAVQFAYSQDTIKSEKKMEEVPTVEKNPLDIGELKINLNQKGDKWLKFGISSQIWLRSIDNNPGTAVNGVPQDQTYDAGIRRMRLIIQSQLTPFYSVFLQMGINNQNFISGGGTGTGNNGAGKKAPFFFHDAYNEFAIIPRNDFQTGKPNKNNLYLGAGLHSWNGVSRMTNASTTKMLAGDIPVFNFPTIEIADQFSRQFGVFVHGEFDRINYRFSVNKPFATNLKPAVGGVAVDNNQSGKLSYAGYAYYQFFNKEVTSTSFLAGNNLAAKKVLNIGAGFYTNKDATQSQPTENVFESHDTNIFGADVYSELPLGDKSKEMGLTLYSVFYNYNYGPNYLRVSGIMNPGTVDATFTGEKALEGAGNNRVLMGTGNIWFSQVGFVLPKFSKIVKVQPFFNYALKDMKALNQSGSYYDIGANLFLYGQNARIIAQYSSRPLYDTASKRIFDRKGEFLLSFQIVL</sequence>
<protein>
    <recommendedName>
        <fullName evidence="4">Porin</fullName>
    </recommendedName>
</protein>
<evidence type="ECO:0000313" key="2">
    <source>
        <dbReference type="EMBL" id="ANF51246.1"/>
    </source>
</evidence>
<reference evidence="2 3" key="1">
    <citation type="submission" date="2016-04" db="EMBL/GenBank/DDBJ databases">
        <title>Complete Genome Sequence of Chryseobacterium sp. IHBB 10212.</title>
        <authorList>
            <person name="Pal M."/>
            <person name="Swarnkar M.K."/>
            <person name="Kaushal K."/>
            <person name="Chhibber S."/>
            <person name="Singh A.K."/>
            <person name="Gulati A."/>
        </authorList>
    </citation>
    <scope>NUCLEOTIDE SEQUENCE [LARGE SCALE GENOMIC DNA]</scope>
    <source>
        <strain evidence="2 3">IHBB 10212</strain>
    </source>
</reference>
<dbReference type="OrthoDB" id="9771991at2"/>
<dbReference type="STRING" id="1685010.A0O34_12315"/>
<evidence type="ECO:0000256" key="1">
    <source>
        <dbReference type="SAM" id="SignalP"/>
    </source>
</evidence>
<evidence type="ECO:0000313" key="3">
    <source>
        <dbReference type="Proteomes" id="UP000077824"/>
    </source>
</evidence>
<proteinExistence type="predicted"/>
<keyword evidence="1" id="KW-0732">Signal</keyword>
<keyword evidence="3" id="KW-1185">Reference proteome</keyword>
<evidence type="ECO:0008006" key="4">
    <source>
        <dbReference type="Google" id="ProtNLM"/>
    </source>
</evidence>
<feature type="signal peptide" evidence="1">
    <location>
        <begin position="1"/>
        <end position="18"/>
    </location>
</feature>
<dbReference type="EMBL" id="CP015199">
    <property type="protein sequence ID" value="ANF51246.1"/>
    <property type="molecule type" value="Genomic_DNA"/>
</dbReference>
<dbReference type="RefSeq" id="WP_082891152.1">
    <property type="nucleotide sequence ID" value="NZ_CP015199.1"/>
</dbReference>
<name>A0A172XWG3_9FLAO</name>
<feature type="chain" id="PRO_5008003885" description="Porin" evidence="1">
    <location>
        <begin position="19"/>
        <end position="471"/>
    </location>
</feature>
<dbReference type="KEGG" id="chh:A0O34_12315"/>
<accession>A0A172XWG3</accession>
<gene>
    <name evidence="2" type="ORF">A0O34_12315</name>
</gene>
<dbReference type="AlphaFoldDB" id="A0A172XWG3"/>
<dbReference type="Proteomes" id="UP000077824">
    <property type="component" value="Chromosome"/>
</dbReference>